<keyword evidence="4" id="KW-1185">Reference proteome</keyword>
<reference evidence="3" key="1">
    <citation type="submission" date="2020-12" db="EMBL/GenBank/DDBJ databases">
        <title>Leucobacter sp. CAS2, isolated from Chromium sludge.</title>
        <authorList>
            <person name="Xu Z."/>
        </authorList>
    </citation>
    <scope>NUCLEOTIDE SEQUENCE</scope>
    <source>
        <strain evidence="3">CSA2</strain>
    </source>
</reference>
<feature type="transmembrane region" description="Helical" evidence="2">
    <location>
        <begin position="146"/>
        <end position="165"/>
    </location>
</feature>
<dbReference type="EMBL" id="JAEHOI010000002">
    <property type="protein sequence ID" value="MBK0420863.1"/>
    <property type="molecule type" value="Genomic_DNA"/>
</dbReference>
<evidence type="ECO:0008006" key="5">
    <source>
        <dbReference type="Google" id="ProtNLM"/>
    </source>
</evidence>
<evidence type="ECO:0000256" key="2">
    <source>
        <dbReference type="SAM" id="Phobius"/>
    </source>
</evidence>
<gene>
    <name evidence="3" type="ORF">JD292_02055</name>
</gene>
<evidence type="ECO:0000313" key="4">
    <source>
        <dbReference type="Proteomes" id="UP000618733"/>
    </source>
</evidence>
<protein>
    <recommendedName>
        <fullName evidence="5">DNA polymerase III subunit gamma/tau</fullName>
    </recommendedName>
</protein>
<dbReference type="AlphaFoldDB" id="A0A934QAM2"/>
<feature type="transmembrane region" description="Helical" evidence="2">
    <location>
        <begin position="177"/>
        <end position="195"/>
    </location>
</feature>
<dbReference type="RefSeq" id="WP_200131076.1">
    <property type="nucleotide sequence ID" value="NZ_JAEHOI010000002.1"/>
</dbReference>
<keyword evidence="2" id="KW-0812">Transmembrane</keyword>
<name>A0A934QAM2_9MICO</name>
<organism evidence="3 4">
    <name type="scientific">Leucobacter edaphi</name>
    <dbReference type="NCBI Taxonomy" id="2796472"/>
    <lineage>
        <taxon>Bacteria</taxon>
        <taxon>Bacillati</taxon>
        <taxon>Actinomycetota</taxon>
        <taxon>Actinomycetes</taxon>
        <taxon>Micrococcales</taxon>
        <taxon>Microbacteriaceae</taxon>
        <taxon>Leucobacter</taxon>
    </lineage>
</organism>
<feature type="transmembrane region" description="Helical" evidence="2">
    <location>
        <begin position="99"/>
        <end position="119"/>
    </location>
</feature>
<comment type="caution">
    <text evidence="3">The sequence shown here is derived from an EMBL/GenBank/DDBJ whole genome shotgun (WGS) entry which is preliminary data.</text>
</comment>
<dbReference type="Proteomes" id="UP000618733">
    <property type="component" value="Unassembled WGS sequence"/>
</dbReference>
<evidence type="ECO:0000256" key="1">
    <source>
        <dbReference type="SAM" id="MobiDB-lite"/>
    </source>
</evidence>
<feature type="region of interest" description="Disordered" evidence="1">
    <location>
        <begin position="1"/>
        <end position="89"/>
    </location>
</feature>
<evidence type="ECO:0000313" key="3">
    <source>
        <dbReference type="EMBL" id="MBK0420863.1"/>
    </source>
</evidence>
<accession>A0A934QAM2</accession>
<sequence>MRKNTSRGARESAIASGWTVQGDPSADSAAPEPAGTAAAGSEPSAAIAEGAGVGSEQPTVAAAPSGSDASANGEAAGPGGTETEGAEPGERVSNQFSNVALVVLGVLGGLYLLYAWVWLSWAQYYASVNQEVASASGSLGGVLQQIVFWAAPLAPILWFVSVLALNRGASTLKHAVWLLIGAIVLFPLPLLSGGAS</sequence>
<keyword evidence="2" id="KW-1133">Transmembrane helix</keyword>
<proteinExistence type="predicted"/>
<feature type="compositionally biased region" description="Low complexity" evidence="1">
    <location>
        <begin position="23"/>
        <end position="50"/>
    </location>
</feature>
<keyword evidence="2" id="KW-0472">Membrane</keyword>